<dbReference type="CDD" id="cd01335">
    <property type="entry name" value="Radical_SAM"/>
    <property type="match status" value="1"/>
</dbReference>
<dbReference type="CDD" id="cd21109">
    <property type="entry name" value="SPASM"/>
    <property type="match status" value="1"/>
</dbReference>
<dbReference type="InterPro" id="IPR013785">
    <property type="entry name" value="Aldolase_TIM"/>
</dbReference>
<dbReference type="InterPro" id="IPR000385">
    <property type="entry name" value="MoaA_NifB_PqqE_Fe-S-bd_CS"/>
</dbReference>
<gene>
    <name evidence="9" type="ORF">G3M70_11355</name>
</gene>
<comment type="cofactor">
    <cofactor evidence="1">
        <name>[4Fe-4S] cluster</name>
        <dbReference type="ChEBI" id="CHEBI:49883"/>
    </cofactor>
</comment>
<evidence type="ECO:0000256" key="1">
    <source>
        <dbReference type="ARBA" id="ARBA00001966"/>
    </source>
</evidence>
<keyword evidence="6" id="KW-0408">Iron</keyword>
<sequence>MLNLILDTFNRLNYRIPGRPRQVQLEVTNRCNLDCPMCPREVMDIELEHMEWDTFRQVVDKLHGDEDITLTGWGEPFLHPRIFDMIRYCKQRGHTVRITSNGLFARTDIAEEIIESGLDALTFSIDSVEGEVDSGHASHKALKNIERIPTLRKQGKPWLRLQATLHAGGGDALCAVIEYGARHGYDAVNVGRVDRKYDPSLTRPGPLEEERIFEKADRVASKNGIQLDWLQYGVSRGLVRFFYRLLRKKLHRSGRYCLKTFDYTYVTREGNVTPCCLLPEKKIGSALTGDLNTIWNSGDYNHFRENYRDTCGKCDLWTVDMVDQPSPETPTPRPEPVLS</sequence>
<dbReference type="GO" id="GO:0016491">
    <property type="term" value="F:oxidoreductase activity"/>
    <property type="evidence" value="ECO:0007669"/>
    <property type="project" value="UniProtKB-KW"/>
</dbReference>
<dbReference type="GO" id="GO:0046872">
    <property type="term" value="F:metal ion binding"/>
    <property type="evidence" value="ECO:0007669"/>
    <property type="project" value="UniProtKB-KW"/>
</dbReference>
<name>A0A7T0G0D5_9BACT</name>
<dbReference type="PROSITE" id="PS01305">
    <property type="entry name" value="MOAA_NIFB_PQQE"/>
    <property type="match status" value="1"/>
</dbReference>
<dbReference type="Pfam" id="PF13186">
    <property type="entry name" value="SPASM"/>
    <property type="match status" value="1"/>
</dbReference>
<dbReference type="InterPro" id="IPR034391">
    <property type="entry name" value="AdoMet-like_SPASM_containing"/>
</dbReference>
<dbReference type="GO" id="GO:0051539">
    <property type="term" value="F:4 iron, 4 sulfur cluster binding"/>
    <property type="evidence" value="ECO:0007669"/>
    <property type="project" value="UniProtKB-KW"/>
</dbReference>
<feature type="domain" description="Radical SAM core" evidence="8">
    <location>
        <begin position="17"/>
        <end position="231"/>
    </location>
</feature>
<evidence type="ECO:0000256" key="6">
    <source>
        <dbReference type="ARBA" id="ARBA00023004"/>
    </source>
</evidence>
<keyword evidence="2" id="KW-0004">4Fe-4S</keyword>
<evidence type="ECO:0000259" key="8">
    <source>
        <dbReference type="PROSITE" id="PS51918"/>
    </source>
</evidence>
<dbReference type="SUPFAM" id="SSF102114">
    <property type="entry name" value="Radical SAM enzymes"/>
    <property type="match status" value="1"/>
</dbReference>
<dbReference type="SFLD" id="SFLDG01067">
    <property type="entry name" value="SPASM/twitch_domain_containing"/>
    <property type="match status" value="1"/>
</dbReference>
<evidence type="ECO:0000256" key="4">
    <source>
        <dbReference type="ARBA" id="ARBA00022723"/>
    </source>
</evidence>
<evidence type="ECO:0000256" key="7">
    <source>
        <dbReference type="ARBA" id="ARBA00023014"/>
    </source>
</evidence>
<dbReference type="Gene3D" id="3.20.20.70">
    <property type="entry name" value="Aldolase class I"/>
    <property type="match status" value="1"/>
</dbReference>
<accession>A0A7T0G0D5</accession>
<dbReference type="InterPro" id="IPR007197">
    <property type="entry name" value="rSAM"/>
</dbReference>
<dbReference type="SFLD" id="SFLDS00029">
    <property type="entry name" value="Radical_SAM"/>
    <property type="match status" value="1"/>
</dbReference>
<proteinExistence type="predicted"/>
<dbReference type="Proteomes" id="UP000594688">
    <property type="component" value="Chromosome"/>
</dbReference>
<dbReference type="Pfam" id="PF04055">
    <property type="entry name" value="Radical_SAM"/>
    <property type="match status" value="1"/>
</dbReference>
<dbReference type="AlphaFoldDB" id="A0A7T0G0D5"/>
<dbReference type="PANTHER" id="PTHR11228:SF7">
    <property type="entry name" value="PQQA PEPTIDE CYCLASE"/>
    <property type="match status" value="1"/>
</dbReference>
<dbReference type="InterPro" id="IPR050377">
    <property type="entry name" value="Radical_SAM_PqqE_MftC-like"/>
</dbReference>
<evidence type="ECO:0000313" key="9">
    <source>
        <dbReference type="EMBL" id="QPJ62435.1"/>
    </source>
</evidence>
<evidence type="ECO:0000256" key="2">
    <source>
        <dbReference type="ARBA" id="ARBA00022485"/>
    </source>
</evidence>
<dbReference type="PANTHER" id="PTHR11228">
    <property type="entry name" value="RADICAL SAM DOMAIN PROTEIN"/>
    <property type="match status" value="1"/>
</dbReference>
<evidence type="ECO:0000313" key="10">
    <source>
        <dbReference type="Proteomes" id="UP000594688"/>
    </source>
</evidence>
<protein>
    <submittedName>
        <fullName evidence="9">Radical SAM protein</fullName>
    </submittedName>
</protein>
<dbReference type="InterPro" id="IPR023885">
    <property type="entry name" value="4Fe4S-binding_SPASM_dom"/>
</dbReference>
<dbReference type="KEGG" id="nli:G3M70_11355"/>
<dbReference type="PROSITE" id="PS51918">
    <property type="entry name" value="RADICAL_SAM"/>
    <property type="match status" value="1"/>
</dbReference>
<dbReference type="SFLD" id="SFLDG01387">
    <property type="entry name" value="BtrN-like_SPASM_domain_contain"/>
    <property type="match status" value="1"/>
</dbReference>
<evidence type="ECO:0000256" key="5">
    <source>
        <dbReference type="ARBA" id="ARBA00023002"/>
    </source>
</evidence>
<dbReference type="EMBL" id="CP048685">
    <property type="protein sequence ID" value="QPJ62435.1"/>
    <property type="molecule type" value="Genomic_DNA"/>
</dbReference>
<keyword evidence="7" id="KW-0411">Iron-sulfur</keyword>
<organism evidence="9 10">
    <name type="scientific">Candidatus Nitronauta litoralis</name>
    <dbReference type="NCBI Taxonomy" id="2705533"/>
    <lineage>
        <taxon>Bacteria</taxon>
        <taxon>Pseudomonadati</taxon>
        <taxon>Nitrospinota/Tectimicrobiota group</taxon>
        <taxon>Nitrospinota</taxon>
        <taxon>Nitrospinia</taxon>
        <taxon>Nitrospinales</taxon>
        <taxon>Nitrospinaceae</taxon>
        <taxon>Candidatus Nitronauta</taxon>
    </lineage>
</organism>
<reference evidence="9 10" key="1">
    <citation type="submission" date="2020-02" db="EMBL/GenBank/DDBJ databases">
        <title>Genomic and physiological characterization of two novel Nitrospinaceae genera.</title>
        <authorList>
            <person name="Mueller A.J."/>
            <person name="Jung M.-Y."/>
            <person name="Strachan C.R."/>
            <person name="Herbold C.W."/>
            <person name="Kirkegaard R.H."/>
            <person name="Daims H."/>
        </authorList>
    </citation>
    <scope>NUCLEOTIDE SEQUENCE [LARGE SCALE GENOMIC DNA]</scope>
    <source>
        <strain evidence="9">EB</strain>
    </source>
</reference>
<dbReference type="InterPro" id="IPR058240">
    <property type="entry name" value="rSAM_sf"/>
</dbReference>
<keyword evidence="3" id="KW-0949">S-adenosyl-L-methionine</keyword>
<keyword evidence="5" id="KW-0560">Oxidoreductase</keyword>
<evidence type="ECO:0000256" key="3">
    <source>
        <dbReference type="ARBA" id="ARBA00022691"/>
    </source>
</evidence>
<keyword evidence="4" id="KW-0479">Metal-binding</keyword>